<proteinExistence type="predicted"/>
<dbReference type="InParanoid" id="A0A2P5DX14"/>
<reference evidence="2" key="1">
    <citation type="submission" date="2016-06" db="EMBL/GenBank/DDBJ databases">
        <title>Parallel loss of symbiosis genes in relatives of nitrogen-fixing non-legume Parasponia.</title>
        <authorList>
            <person name="Van Velzen R."/>
            <person name="Holmer R."/>
            <person name="Bu F."/>
            <person name="Rutten L."/>
            <person name="Van Zeijl A."/>
            <person name="Liu W."/>
            <person name="Santuari L."/>
            <person name="Cao Q."/>
            <person name="Sharma T."/>
            <person name="Shen D."/>
            <person name="Roswanjaya Y."/>
            <person name="Wardhani T."/>
            <person name="Kalhor M.S."/>
            <person name="Jansen J."/>
            <person name="Van den Hoogen J."/>
            <person name="Gungor B."/>
            <person name="Hartog M."/>
            <person name="Hontelez J."/>
            <person name="Verver J."/>
            <person name="Yang W.-C."/>
            <person name="Schijlen E."/>
            <person name="Repin R."/>
            <person name="Schilthuizen M."/>
            <person name="Schranz E."/>
            <person name="Heidstra R."/>
            <person name="Miyata K."/>
            <person name="Fedorova E."/>
            <person name="Kohlen W."/>
            <person name="Bisseling T."/>
            <person name="Smit S."/>
            <person name="Geurts R."/>
        </authorList>
    </citation>
    <scope>NUCLEOTIDE SEQUENCE [LARGE SCALE GENOMIC DNA]</scope>
    <source>
        <strain evidence="2">cv. RG33-2</strain>
    </source>
</reference>
<keyword evidence="2" id="KW-1185">Reference proteome</keyword>
<dbReference type="AlphaFoldDB" id="A0A2P5DX14"/>
<sequence>MVYHHCCTFTSDGARIEASSTSSVARASRPRFSPSPVRPTPLIALALINARMSTTSLKPWSSPWLLPLILAYWLQLLDCKERFWQMSKQDCMGSSYEAHNGHLNE</sequence>
<protein>
    <submittedName>
        <fullName evidence="1">Uncharacterized protein</fullName>
    </submittedName>
</protein>
<evidence type="ECO:0000313" key="2">
    <source>
        <dbReference type="Proteomes" id="UP000237000"/>
    </source>
</evidence>
<dbReference type="Proteomes" id="UP000237000">
    <property type="component" value="Unassembled WGS sequence"/>
</dbReference>
<evidence type="ECO:0000313" key="1">
    <source>
        <dbReference type="EMBL" id="PON77828.1"/>
    </source>
</evidence>
<accession>A0A2P5DX14</accession>
<organism evidence="1 2">
    <name type="scientific">Trema orientale</name>
    <name type="common">Charcoal tree</name>
    <name type="synonym">Celtis orientalis</name>
    <dbReference type="NCBI Taxonomy" id="63057"/>
    <lineage>
        <taxon>Eukaryota</taxon>
        <taxon>Viridiplantae</taxon>
        <taxon>Streptophyta</taxon>
        <taxon>Embryophyta</taxon>
        <taxon>Tracheophyta</taxon>
        <taxon>Spermatophyta</taxon>
        <taxon>Magnoliopsida</taxon>
        <taxon>eudicotyledons</taxon>
        <taxon>Gunneridae</taxon>
        <taxon>Pentapetalae</taxon>
        <taxon>rosids</taxon>
        <taxon>fabids</taxon>
        <taxon>Rosales</taxon>
        <taxon>Cannabaceae</taxon>
        <taxon>Trema</taxon>
    </lineage>
</organism>
<dbReference type="EMBL" id="JXTC01000244">
    <property type="protein sequence ID" value="PON77828.1"/>
    <property type="molecule type" value="Genomic_DNA"/>
</dbReference>
<comment type="caution">
    <text evidence="1">The sequence shown here is derived from an EMBL/GenBank/DDBJ whole genome shotgun (WGS) entry which is preliminary data.</text>
</comment>
<gene>
    <name evidence="1" type="ORF">TorRG33x02_239440</name>
</gene>
<name>A0A2P5DX14_TREOI</name>